<dbReference type="Proteomes" id="UP000218811">
    <property type="component" value="Unassembled WGS sequence"/>
</dbReference>
<dbReference type="AlphaFoldDB" id="A0A2H3J2M5"/>
<sequence>MSISRSQLLKHQFSPHLCVNKYSCICPLCCATPFRLVDSLHHECVIPNESLISYEYRHTDQASGYDAMDADWGCEEWAMEKCAYRL</sequence>
<gene>
    <name evidence="1" type="ORF">WOLCODRAFT_28397</name>
</gene>
<proteinExistence type="predicted"/>
<accession>A0A2H3J2M5</accession>
<keyword evidence="2" id="KW-1185">Reference proteome</keyword>
<name>A0A2H3J2M5_WOLCO</name>
<dbReference type="EMBL" id="KB467876">
    <property type="protein sequence ID" value="PCH36231.1"/>
    <property type="molecule type" value="Genomic_DNA"/>
</dbReference>
<evidence type="ECO:0000313" key="2">
    <source>
        <dbReference type="Proteomes" id="UP000218811"/>
    </source>
</evidence>
<protein>
    <submittedName>
        <fullName evidence="1">Uncharacterized protein</fullName>
    </submittedName>
</protein>
<reference evidence="1 2" key="1">
    <citation type="journal article" date="2012" name="Science">
        <title>The Paleozoic origin of enzymatic lignin decomposition reconstructed from 31 fungal genomes.</title>
        <authorList>
            <person name="Floudas D."/>
            <person name="Binder M."/>
            <person name="Riley R."/>
            <person name="Barry K."/>
            <person name="Blanchette R.A."/>
            <person name="Henrissat B."/>
            <person name="Martinez A.T."/>
            <person name="Otillar R."/>
            <person name="Spatafora J.W."/>
            <person name="Yadav J.S."/>
            <person name="Aerts A."/>
            <person name="Benoit I."/>
            <person name="Boyd A."/>
            <person name="Carlson A."/>
            <person name="Copeland A."/>
            <person name="Coutinho P.M."/>
            <person name="de Vries R.P."/>
            <person name="Ferreira P."/>
            <person name="Findley K."/>
            <person name="Foster B."/>
            <person name="Gaskell J."/>
            <person name="Glotzer D."/>
            <person name="Gorecki P."/>
            <person name="Heitman J."/>
            <person name="Hesse C."/>
            <person name="Hori C."/>
            <person name="Igarashi K."/>
            <person name="Jurgens J.A."/>
            <person name="Kallen N."/>
            <person name="Kersten P."/>
            <person name="Kohler A."/>
            <person name="Kuees U."/>
            <person name="Kumar T.K.A."/>
            <person name="Kuo A."/>
            <person name="LaButti K."/>
            <person name="Larrondo L.F."/>
            <person name="Lindquist E."/>
            <person name="Ling A."/>
            <person name="Lombard V."/>
            <person name="Lucas S."/>
            <person name="Lundell T."/>
            <person name="Martin R."/>
            <person name="McLaughlin D.J."/>
            <person name="Morgenstern I."/>
            <person name="Morin E."/>
            <person name="Murat C."/>
            <person name="Nagy L.G."/>
            <person name="Nolan M."/>
            <person name="Ohm R.A."/>
            <person name="Patyshakuliyeva A."/>
            <person name="Rokas A."/>
            <person name="Ruiz-Duenas F.J."/>
            <person name="Sabat G."/>
            <person name="Salamov A."/>
            <person name="Samejima M."/>
            <person name="Schmutz J."/>
            <person name="Slot J.C."/>
            <person name="St John F."/>
            <person name="Stenlid J."/>
            <person name="Sun H."/>
            <person name="Sun S."/>
            <person name="Syed K."/>
            <person name="Tsang A."/>
            <person name="Wiebenga A."/>
            <person name="Young D."/>
            <person name="Pisabarro A."/>
            <person name="Eastwood D.C."/>
            <person name="Martin F."/>
            <person name="Cullen D."/>
            <person name="Grigoriev I.V."/>
            <person name="Hibbett D.S."/>
        </authorList>
    </citation>
    <scope>NUCLEOTIDE SEQUENCE [LARGE SCALE GENOMIC DNA]</scope>
    <source>
        <strain evidence="1 2">MD-104</strain>
    </source>
</reference>
<organism evidence="1 2">
    <name type="scientific">Wolfiporia cocos (strain MD-104)</name>
    <name type="common">Brown rot fungus</name>
    <dbReference type="NCBI Taxonomy" id="742152"/>
    <lineage>
        <taxon>Eukaryota</taxon>
        <taxon>Fungi</taxon>
        <taxon>Dikarya</taxon>
        <taxon>Basidiomycota</taxon>
        <taxon>Agaricomycotina</taxon>
        <taxon>Agaricomycetes</taxon>
        <taxon>Polyporales</taxon>
        <taxon>Phaeolaceae</taxon>
        <taxon>Wolfiporia</taxon>
    </lineage>
</organism>
<evidence type="ECO:0000313" key="1">
    <source>
        <dbReference type="EMBL" id="PCH36231.1"/>
    </source>
</evidence>